<proteinExistence type="predicted"/>
<dbReference type="InterPro" id="IPR036866">
    <property type="entry name" value="RibonucZ/Hydroxyglut_hydro"/>
</dbReference>
<comment type="caution">
    <text evidence="2">The sequence shown here is derived from an EMBL/GenBank/DDBJ whole genome shotgun (WGS) entry which is preliminary data.</text>
</comment>
<evidence type="ECO:0000313" key="2">
    <source>
        <dbReference type="EMBL" id="MCD2194227.1"/>
    </source>
</evidence>
<dbReference type="RefSeq" id="WP_230734021.1">
    <property type="nucleotide sequence ID" value="NZ_JAJNDB010000002.1"/>
</dbReference>
<dbReference type="InterPro" id="IPR050114">
    <property type="entry name" value="UPF0173_UPF0282_UlaG_hydrolase"/>
</dbReference>
<accession>A0ABS8P8H9</accession>
<name>A0ABS8P8H9_9PSEU</name>
<dbReference type="SUPFAM" id="SSF56281">
    <property type="entry name" value="Metallo-hydrolase/oxidoreductase"/>
    <property type="match status" value="1"/>
</dbReference>
<dbReference type="InterPro" id="IPR001279">
    <property type="entry name" value="Metallo-B-lactamas"/>
</dbReference>
<sequence length="300" mass="31378">MSTARLDWYGCATFRLVTAEGLTVMLDAYLDRVPDAPQSGVGVADVAAGMGPGDWILVGHSHFDHLYGAERLAATGARIVGSYETVRVMAACGVPEEQLVPVSGGERVRLDATTTVRVLPSLHSCIWSGTSFPAADQVCLGELGVTWQERQERIAAIFAGLPALGGDVLRHLQAASQGERGDGGALVYVVETSEGSLLVQDTVGAWTGVLGAESPDVAILAAAGRGNRDGEPVQGSLADFVAEEASWLGPRRLVLSHHDDWLPGFAGAVDVGPVREALAKQAPDTELCELGYASGFTPFA</sequence>
<dbReference type="Gene3D" id="3.60.15.10">
    <property type="entry name" value="Ribonuclease Z/Hydroxyacylglutathione hydrolase-like"/>
    <property type="match status" value="1"/>
</dbReference>
<dbReference type="SMART" id="SM00849">
    <property type="entry name" value="Lactamase_B"/>
    <property type="match status" value="1"/>
</dbReference>
<dbReference type="PANTHER" id="PTHR43546:SF3">
    <property type="entry name" value="UPF0173 METAL-DEPENDENT HYDROLASE MJ1163"/>
    <property type="match status" value="1"/>
</dbReference>
<dbReference type="PANTHER" id="PTHR43546">
    <property type="entry name" value="UPF0173 METAL-DEPENDENT HYDROLASE MJ1163-RELATED"/>
    <property type="match status" value="1"/>
</dbReference>
<dbReference type="Pfam" id="PF12706">
    <property type="entry name" value="Lactamase_B_2"/>
    <property type="match status" value="1"/>
</dbReference>
<dbReference type="Proteomes" id="UP001199469">
    <property type="component" value="Unassembled WGS sequence"/>
</dbReference>
<reference evidence="2 3" key="1">
    <citation type="submission" date="2021-11" db="EMBL/GenBank/DDBJ databases">
        <title>Draft genome sequence of Actinomycetospora sp. SF1 isolated from the rhizosphere soil.</title>
        <authorList>
            <person name="Duangmal K."/>
            <person name="Chantavorakit T."/>
        </authorList>
    </citation>
    <scope>NUCLEOTIDE SEQUENCE [LARGE SCALE GENOMIC DNA]</scope>
    <source>
        <strain evidence="2 3">TBRC 5722</strain>
    </source>
</reference>
<protein>
    <submittedName>
        <fullName evidence="2">MBL fold metallo-hydrolase</fullName>
    </submittedName>
</protein>
<dbReference type="EMBL" id="JAJNDB010000002">
    <property type="protein sequence ID" value="MCD2194227.1"/>
    <property type="molecule type" value="Genomic_DNA"/>
</dbReference>
<evidence type="ECO:0000259" key="1">
    <source>
        <dbReference type="SMART" id="SM00849"/>
    </source>
</evidence>
<keyword evidence="3" id="KW-1185">Reference proteome</keyword>
<organism evidence="2 3">
    <name type="scientific">Actinomycetospora endophytica</name>
    <dbReference type="NCBI Taxonomy" id="2291215"/>
    <lineage>
        <taxon>Bacteria</taxon>
        <taxon>Bacillati</taxon>
        <taxon>Actinomycetota</taxon>
        <taxon>Actinomycetes</taxon>
        <taxon>Pseudonocardiales</taxon>
        <taxon>Pseudonocardiaceae</taxon>
        <taxon>Actinomycetospora</taxon>
    </lineage>
</organism>
<feature type="domain" description="Metallo-beta-lactamase" evidence="1">
    <location>
        <begin position="10"/>
        <end position="167"/>
    </location>
</feature>
<gene>
    <name evidence="2" type="ORF">LQ327_12660</name>
</gene>
<evidence type="ECO:0000313" key="3">
    <source>
        <dbReference type="Proteomes" id="UP001199469"/>
    </source>
</evidence>